<evidence type="ECO:0000256" key="6">
    <source>
        <dbReference type="ARBA" id="ARBA00022806"/>
    </source>
</evidence>
<keyword evidence="6" id="KW-0347">Helicase</keyword>
<evidence type="ECO:0000259" key="14">
    <source>
        <dbReference type="PROSITE" id="PS51192"/>
    </source>
</evidence>
<dbReference type="PROSITE" id="PS51194">
    <property type="entry name" value="HELICASE_CTER"/>
    <property type="match status" value="1"/>
</dbReference>
<dbReference type="SMART" id="SM00487">
    <property type="entry name" value="DEXDc"/>
    <property type="match status" value="1"/>
</dbReference>
<keyword evidence="5" id="KW-0378">Hydrolase</keyword>
<evidence type="ECO:0000256" key="13">
    <source>
        <dbReference type="SAM" id="MobiDB-lite"/>
    </source>
</evidence>
<dbReference type="GO" id="GO:0005524">
    <property type="term" value="F:ATP binding"/>
    <property type="evidence" value="ECO:0007669"/>
    <property type="project" value="UniProtKB-KW"/>
</dbReference>
<dbReference type="WBParaSite" id="SMUV_0000130301-mRNA-1">
    <property type="protein sequence ID" value="SMUV_0000130301-mRNA-1"/>
    <property type="gene ID" value="SMUV_0000130301"/>
</dbReference>
<evidence type="ECO:0000256" key="10">
    <source>
        <dbReference type="ARBA" id="ARBA00023242"/>
    </source>
</evidence>
<evidence type="ECO:0000256" key="1">
    <source>
        <dbReference type="ARBA" id="ARBA00004123"/>
    </source>
</evidence>
<dbReference type="Pfam" id="PF00271">
    <property type="entry name" value="Helicase_C"/>
    <property type="match status" value="1"/>
</dbReference>
<accession>A0A0N5AAX7</accession>
<dbReference type="CDD" id="cd18793">
    <property type="entry name" value="SF2_C_SNF"/>
    <property type="match status" value="1"/>
</dbReference>
<dbReference type="Gene3D" id="3.40.50.10810">
    <property type="entry name" value="Tandem AAA-ATPase domain"/>
    <property type="match status" value="1"/>
</dbReference>
<dbReference type="STRING" id="451379.A0A0N5AAX7"/>
<feature type="compositionally biased region" description="Acidic residues" evidence="13">
    <location>
        <begin position="22"/>
        <end position="61"/>
    </location>
</feature>
<dbReference type="InterPro" id="IPR027417">
    <property type="entry name" value="P-loop_NTPase"/>
</dbReference>
<keyword evidence="7" id="KW-0067">ATP-binding</keyword>
<dbReference type="GO" id="GO:0005694">
    <property type="term" value="C:chromosome"/>
    <property type="evidence" value="ECO:0007669"/>
    <property type="project" value="UniProtKB-ARBA"/>
</dbReference>
<dbReference type="Pfam" id="PF00176">
    <property type="entry name" value="SNF2-rel_dom"/>
    <property type="match status" value="1"/>
</dbReference>
<keyword evidence="8" id="KW-0156">Chromatin regulator</keyword>
<keyword evidence="10" id="KW-0539">Nucleus</keyword>
<feature type="region of interest" description="Disordered" evidence="13">
    <location>
        <begin position="20"/>
        <end position="65"/>
    </location>
</feature>
<organism evidence="16 17">
    <name type="scientific">Syphacia muris</name>
    <dbReference type="NCBI Taxonomy" id="451379"/>
    <lineage>
        <taxon>Eukaryota</taxon>
        <taxon>Metazoa</taxon>
        <taxon>Ecdysozoa</taxon>
        <taxon>Nematoda</taxon>
        <taxon>Chromadorea</taxon>
        <taxon>Rhabditida</taxon>
        <taxon>Spirurina</taxon>
        <taxon>Oxyuridomorpha</taxon>
        <taxon>Oxyuroidea</taxon>
        <taxon>Oxyuridae</taxon>
        <taxon>Syphacia</taxon>
    </lineage>
</organism>
<dbReference type="PANTHER" id="PTHR10799">
    <property type="entry name" value="SNF2/RAD54 HELICASE FAMILY"/>
    <property type="match status" value="1"/>
</dbReference>
<feature type="domain" description="Helicase C-terminal" evidence="15">
    <location>
        <begin position="538"/>
        <end position="698"/>
    </location>
</feature>
<evidence type="ECO:0000256" key="8">
    <source>
        <dbReference type="ARBA" id="ARBA00022853"/>
    </source>
</evidence>
<dbReference type="InterPro" id="IPR049730">
    <property type="entry name" value="SNF2/RAD54-like_C"/>
</dbReference>
<evidence type="ECO:0000256" key="9">
    <source>
        <dbReference type="ARBA" id="ARBA00023125"/>
    </source>
</evidence>
<evidence type="ECO:0000256" key="12">
    <source>
        <dbReference type="ARBA" id="ARBA00069890"/>
    </source>
</evidence>
<dbReference type="InterPro" id="IPR014001">
    <property type="entry name" value="Helicase_ATP-bd"/>
</dbReference>
<dbReference type="SMART" id="SM00490">
    <property type="entry name" value="HELICc"/>
    <property type="match status" value="1"/>
</dbReference>
<dbReference type="GO" id="GO:0003677">
    <property type="term" value="F:DNA binding"/>
    <property type="evidence" value="ECO:0007669"/>
    <property type="project" value="UniProtKB-KW"/>
</dbReference>
<evidence type="ECO:0000256" key="7">
    <source>
        <dbReference type="ARBA" id="ARBA00022840"/>
    </source>
</evidence>
<keyword evidence="4" id="KW-0547">Nucleotide-binding</keyword>
<dbReference type="GO" id="GO:0006325">
    <property type="term" value="P:chromatin organization"/>
    <property type="evidence" value="ECO:0007669"/>
    <property type="project" value="UniProtKB-KW"/>
</dbReference>
<dbReference type="Proteomes" id="UP000046393">
    <property type="component" value="Unplaced"/>
</dbReference>
<evidence type="ECO:0000259" key="15">
    <source>
        <dbReference type="PROSITE" id="PS51194"/>
    </source>
</evidence>
<keyword evidence="9" id="KW-0238">DNA-binding</keyword>
<dbReference type="EC" id="3.6.4.12" evidence="3"/>
<name>A0A0N5AAX7_9BILA</name>
<comment type="function">
    <text evidence="11">DNA helicase that possesses intrinsic ATP-dependent nucleosome-remodeling activity and is both required for DNA repair and heterochromatin organization. Promotes DNA end resection of double-strand breaks (DSBs) following DNA damage: probably acts by weakening histone DNA interactions in nucleosomes flanking DSBs.</text>
</comment>
<evidence type="ECO:0000313" key="16">
    <source>
        <dbReference type="Proteomes" id="UP000046393"/>
    </source>
</evidence>
<evidence type="ECO:0000256" key="5">
    <source>
        <dbReference type="ARBA" id="ARBA00022801"/>
    </source>
</evidence>
<dbReference type="Gene3D" id="3.40.50.300">
    <property type="entry name" value="P-loop containing nucleotide triphosphate hydrolases"/>
    <property type="match status" value="1"/>
</dbReference>
<dbReference type="GO" id="GO:0003678">
    <property type="term" value="F:DNA helicase activity"/>
    <property type="evidence" value="ECO:0007669"/>
    <property type="project" value="UniProtKB-EC"/>
</dbReference>
<comment type="subcellular location">
    <subcellularLocation>
        <location evidence="1">Nucleus</location>
    </subcellularLocation>
</comment>
<evidence type="ECO:0000313" key="17">
    <source>
        <dbReference type="WBParaSite" id="SMUV_0000130301-mRNA-1"/>
    </source>
</evidence>
<dbReference type="PROSITE" id="PS51192">
    <property type="entry name" value="HELICASE_ATP_BIND_1"/>
    <property type="match status" value="1"/>
</dbReference>
<evidence type="ECO:0000256" key="2">
    <source>
        <dbReference type="ARBA" id="ARBA00007025"/>
    </source>
</evidence>
<sequence>TIFFFLARVHNSRTHKRKVISSDEEEFINDDDDDDEEIDDDDDDDDGDCDYEDDDDEEEDDAKDKSRNKLACTAFFNTATREKLMSAPRITEKVATFIMHNRPFVDFNDLVLFWISECPRGSAIPKLYVEYLENRGVLERILDGCRMHSKLMQEALENADSKQLLVQPKLLTKNCKLHEYQLVGLNWLIMMHRLKLNAILGDEMGLGKTIQVIAFLAYLKEIGSHGPHLIVCPSSTIENWMVEMAKWAPTINVLTYYGSMEDRMRLRAVASDTVDVLLTTYNMIGSKPEDRKFFKRFRINYAIYDEGHLLKNCMTERYKNLMKVRGERKILMTGTPLQNNLIELISLMYFTMTKLFTEYCDDISQLLQQFQQKIPALTAKTGSLFGADKIEQAKGILKPYILRRLKANVLGCLPKKHEKVIHCEMTEAQKKIYDDLVLEFRQLDNGEVPASSRLMQLRQVSNHPLLYRRHYLDDIVVKIGKVLCEKENDYSRKNPSHVAEDLAFLSDFAINQLCSKYLSTKHFCLDERVALESGKFIELDKILSVVKKKGDKVLIFSQFTTMLDILEAYLRLRSYKYCRLDGSTPVMERQELINQFNTSEDIFAFLLSTKAGGMGINLAAANHIVLHDIDFNPYNDKQAEDRCHRMGQEKEVYVTRLVSAGTVEEAMLNLAEKKLELEKEVTGEGSTQGVDGSKMKCFRS</sequence>
<keyword evidence="16" id="KW-1185">Reference proteome</keyword>
<evidence type="ECO:0000256" key="4">
    <source>
        <dbReference type="ARBA" id="ARBA00022741"/>
    </source>
</evidence>
<comment type="similarity">
    <text evidence="2">Belongs to the SNF2/RAD54 helicase family.</text>
</comment>
<dbReference type="AlphaFoldDB" id="A0A0N5AAX7"/>
<evidence type="ECO:0000256" key="3">
    <source>
        <dbReference type="ARBA" id="ARBA00012551"/>
    </source>
</evidence>
<proteinExistence type="inferred from homology"/>
<dbReference type="SUPFAM" id="SSF52540">
    <property type="entry name" value="P-loop containing nucleoside triphosphate hydrolases"/>
    <property type="match status" value="2"/>
</dbReference>
<evidence type="ECO:0000256" key="11">
    <source>
        <dbReference type="ARBA" id="ARBA00059294"/>
    </source>
</evidence>
<dbReference type="InterPro" id="IPR001650">
    <property type="entry name" value="Helicase_C-like"/>
</dbReference>
<dbReference type="FunFam" id="3.40.50.10810:FF:000014">
    <property type="entry name" value="SWI/SNF-related matrix-associated actin-dependent regulator of chromatin subfamily A containing DEAD/H box 1"/>
    <property type="match status" value="1"/>
</dbReference>
<protein>
    <recommendedName>
        <fullName evidence="12">SWI/SNF-related matrix-associated actin-dependent regulator of chromatin subfamily A containing DEAD/H box 1 homolog</fullName>
        <ecNumber evidence="3">3.6.4.12</ecNumber>
    </recommendedName>
</protein>
<reference evidence="17" key="1">
    <citation type="submission" date="2017-02" db="UniProtKB">
        <authorList>
            <consortium name="WormBaseParasite"/>
        </authorList>
    </citation>
    <scope>IDENTIFICATION</scope>
</reference>
<dbReference type="InterPro" id="IPR000330">
    <property type="entry name" value="SNF2_N"/>
</dbReference>
<feature type="domain" description="Helicase ATP-binding" evidence="14">
    <location>
        <begin position="189"/>
        <end position="354"/>
    </location>
</feature>
<dbReference type="InterPro" id="IPR038718">
    <property type="entry name" value="SNF2-like_sf"/>
</dbReference>
<dbReference type="GO" id="GO:0005634">
    <property type="term" value="C:nucleus"/>
    <property type="evidence" value="ECO:0007669"/>
    <property type="project" value="UniProtKB-SubCell"/>
</dbReference>
<dbReference type="GO" id="GO:0016787">
    <property type="term" value="F:hydrolase activity"/>
    <property type="evidence" value="ECO:0007669"/>
    <property type="project" value="UniProtKB-KW"/>
</dbReference>